<comment type="caution">
    <text evidence="3">The sequence shown here is derived from an EMBL/GenBank/DDBJ whole genome shotgun (WGS) entry which is preliminary data.</text>
</comment>
<dbReference type="Gene3D" id="1.10.357.10">
    <property type="entry name" value="Tetracycline Repressor, domain 2"/>
    <property type="match status" value="1"/>
</dbReference>
<reference evidence="3" key="1">
    <citation type="submission" date="2022-04" db="EMBL/GenBank/DDBJ databases">
        <title>Desulfatitalea alkaliphila sp. nov., a novel anaerobic sulfate-reducing bacterium isolated from terrestrial mud volcano, Taman Peninsula, Russia.</title>
        <authorList>
            <person name="Khomyakova M.A."/>
            <person name="Merkel A.Y."/>
            <person name="Slobodkin A.I."/>
        </authorList>
    </citation>
    <scope>NUCLEOTIDE SEQUENCE</scope>
    <source>
        <strain evidence="3">M08but</strain>
    </source>
</reference>
<sequence>MKKSTTKPTPLAIALAKDKQPRATPIDVFKLARKLYLQGKHISIGELAKKLNVSRGTVYRWVGSKDLLLDEIFCSLIKPTFEQAIAATPGHGVGHVVGVHRHFMTTLLSFPALQKFIQNETNYAFRILTNTNSAVSKLIVSLTADHLRQQEAQGHLHLSAPPEELAEFFILANQGLIYSNTISGGSPAIEKACALIRMLLSGRSPSAPDPQTE</sequence>
<dbReference type="Proteomes" id="UP001165427">
    <property type="component" value="Unassembled WGS sequence"/>
</dbReference>
<gene>
    <name evidence="3" type="ORF">MRX98_01335</name>
</gene>
<dbReference type="InterPro" id="IPR013196">
    <property type="entry name" value="HTH_11"/>
</dbReference>
<dbReference type="Pfam" id="PF08279">
    <property type="entry name" value="HTH_11"/>
    <property type="match status" value="1"/>
</dbReference>
<proteinExistence type="predicted"/>
<keyword evidence="4" id="KW-1185">Reference proteome</keyword>
<feature type="domain" description="QsdR TetR regulatory C-terminal" evidence="2">
    <location>
        <begin position="92"/>
        <end position="200"/>
    </location>
</feature>
<feature type="domain" description="Helix-turn-helix type 11" evidence="1">
    <location>
        <begin position="30"/>
        <end position="60"/>
    </location>
</feature>
<dbReference type="InterPro" id="IPR009057">
    <property type="entry name" value="Homeodomain-like_sf"/>
</dbReference>
<evidence type="ECO:0000259" key="1">
    <source>
        <dbReference type="Pfam" id="PF08279"/>
    </source>
</evidence>
<evidence type="ECO:0000313" key="4">
    <source>
        <dbReference type="Proteomes" id="UP001165427"/>
    </source>
</evidence>
<organism evidence="3 4">
    <name type="scientific">Desulfatitalea alkaliphila</name>
    <dbReference type="NCBI Taxonomy" id="2929485"/>
    <lineage>
        <taxon>Bacteria</taxon>
        <taxon>Pseudomonadati</taxon>
        <taxon>Thermodesulfobacteriota</taxon>
        <taxon>Desulfobacteria</taxon>
        <taxon>Desulfobacterales</taxon>
        <taxon>Desulfosarcinaceae</taxon>
        <taxon>Desulfatitalea</taxon>
    </lineage>
</organism>
<accession>A0AA41QY96</accession>
<protein>
    <submittedName>
        <fullName evidence="3">QsdR family transcriptional regulator</fullName>
    </submittedName>
</protein>
<evidence type="ECO:0000259" key="2">
    <source>
        <dbReference type="Pfam" id="PF18598"/>
    </source>
</evidence>
<evidence type="ECO:0000313" key="3">
    <source>
        <dbReference type="EMBL" id="MCJ8499202.1"/>
    </source>
</evidence>
<name>A0AA41QY96_9BACT</name>
<dbReference type="AlphaFoldDB" id="A0AA41QY96"/>
<dbReference type="SUPFAM" id="SSF46689">
    <property type="entry name" value="Homeodomain-like"/>
    <property type="match status" value="1"/>
</dbReference>
<dbReference type="RefSeq" id="WP_246902342.1">
    <property type="nucleotide sequence ID" value="NZ_JALJRB010000001.1"/>
</dbReference>
<dbReference type="Pfam" id="PF18598">
    <property type="entry name" value="TetR_C_36"/>
    <property type="match status" value="1"/>
</dbReference>
<dbReference type="EMBL" id="JALJRB010000001">
    <property type="protein sequence ID" value="MCJ8499202.1"/>
    <property type="molecule type" value="Genomic_DNA"/>
</dbReference>
<dbReference type="InterPro" id="IPR041485">
    <property type="entry name" value="TetR_C_36"/>
</dbReference>